<dbReference type="EMBL" id="AQRA01000008">
    <property type="protein sequence ID" value="EZH72439.1"/>
    <property type="molecule type" value="Genomic_DNA"/>
</dbReference>
<evidence type="ECO:0000313" key="1">
    <source>
        <dbReference type="EMBL" id="EZH72439.1"/>
    </source>
</evidence>
<organism evidence="1 2">
    <name type="scientific">Aquimarina atlantica</name>
    <dbReference type="NCBI Taxonomy" id="1317122"/>
    <lineage>
        <taxon>Bacteria</taxon>
        <taxon>Pseudomonadati</taxon>
        <taxon>Bacteroidota</taxon>
        <taxon>Flavobacteriia</taxon>
        <taxon>Flavobacteriales</taxon>
        <taxon>Flavobacteriaceae</taxon>
        <taxon>Aquimarina</taxon>
    </lineage>
</organism>
<dbReference type="AlphaFoldDB" id="A0A023BR57"/>
<evidence type="ECO:0000313" key="2">
    <source>
        <dbReference type="Proteomes" id="UP000023541"/>
    </source>
</evidence>
<comment type="caution">
    <text evidence="1">The sequence shown here is derived from an EMBL/GenBank/DDBJ whole genome shotgun (WGS) entry which is preliminary data.</text>
</comment>
<proteinExistence type="predicted"/>
<dbReference type="STRING" id="1317122.ATO12_23610"/>
<name>A0A023BR57_9FLAO</name>
<gene>
    <name evidence="1" type="ORF">ATO12_23610</name>
</gene>
<dbReference type="Proteomes" id="UP000023541">
    <property type="component" value="Unassembled WGS sequence"/>
</dbReference>
<accession>A0A023BR57</accession>
<sequence length="60" mass="7258">MIYKSGVIFKFFWIEKFEKTNLKRKMVKPIMIYHRDYSDFSLLPRLGIIGAGFIVYKESY</sequence>
<protein>
    <submittedName>
        <fullName evidence="1">Uncharacterized protein</fullName>
    </submittedName>
</protein>
<keyword evidence="2" id="KW-1185">Reference proteome</keyword>
<reference evidence="1 2" key="1">
    <citation type="submission" date="2014-04" db="EMBL/GenBank/DDBJ databases">
        <title>Aquimarina sp. 22II-S11-z7 Genome Sequencing.</title>
        <authorList>
            <person name="Lai Q."/>
        </authorList>
    </citation>
    <scope>NUCLEOTIDE SEQUENCE [LARGE SCALE GENOMIC DNA]</scope>
    <source>
        <strain evidence="1 2">22II-S11-z7</strain>
    </source>
</reference>